<evidence type="ECO:0000256" key="1">
    <source>
        <dbReference type="SAM" id="Phobius"/>
    </source>
</evidence>
<keyword evidence="1" id="KW-0472">Membrane</keyword>
<gene>
    <name evidence="2" type="ORF">PMAYCL1PPCAC_09299</name>
</gene>
<dbReference type="PANTHER" id="PTHR45830:SF15">
    <property type="entry name" value="SERPENTINE RECEPTOR, CLASS I"/>
    <property type="match status" value="1"/>
</dbReference>
<keyword evidence="1" id="KW-1133">Transmembrane helix</keyword>
<dbReference type="PANTHER" id="PTHR45830">
    <property type="entry name" value="SERPENTINE RECEPTOR, CLASS I"/>
    <property type="match status" value="1"/>
</dbReference>
<organism evidence="2 3">
    <name type="scientific">Pristionchus mayeri</name>
    <dbReference type="NCBI Taxonomy" id="1317129"/>
    <lineage>
        <taxon>Eukaryota</taxon>
        <taxon>Metazoa</taxon>
        <taxon>Ecdysozoa</taxon>
        <taxon>Nematoda</taxon>
        <taxon>Chromadorea</taxon>
        <taxon>Rhabditida</taxon>
        <taxon>Rhabditina</taxon>
        <taxon>Diplogasteromorpha</taxon>
        <taxon>Diplogasteroidea</taxon>
        <taxon>Neodiplogasteridae</taxon>
        <taxon>Pristionchus</taxon>
    </lineage>
</organism>
<dbReference type="EMBL" id="BTRK01000002">
    <property type="protein sequence ID" value="GMR39104.1"/>
    <property type="molecule type" value="Genomic_DNA"/>
</dbReference>
<feature type="transmembrane region" description="Helical" evidence="1">
    <location>
        <begin position="98"/>
        <end position="120"/>
    </location>
</feature>
<dbReference type="Pfam" id="PF10318">
    <property type="entry name" value="7TM_GPCR_Srh"/>
    <property type="match status" value="1"/>
</dbReference>
<dbReference type="InterPro" id="IPR019422">
    <property type="entry name" value="7TM_GPCR_serpentine_rcpt_Srh"/>
</dbReference>
<feature type="transmembrane region" description="Helical" evidence="1">
    <location>
        <begin position="200"/>
        <end position="227"/>
    </location>
</feature>
<keyword evidence="3" id="KW-1185">Reference proteome</keyword>
<evidence type="ECO:0000313" key="2">
    <source>
        <dbReference type="EMBL" id="GMR39104.1"/>
    </source>
</evidence>
<feature type="transmembrane region" description="Helical" evidence="1">
    <location>
        <begin position="141"/>
        <end position="162"/>
    </location>
</feature>
<feature type="transmembrane region" description="Helical" evidence="1">
    <location>
        <begin position="53"/>
        <end position="78"/>
    </location>
</feature>
<accession>A0AAN4ZGN4</accession>
<evidence type="ECO:0008006" key="4">
    <source>
        <dbReference type="Google" id="ProtNLM"/>
    </source>
</evidence>
<dbReference type="AlphaFoldDB" id="A0AAN4ZGN4"/>
<keyword evidence="1" id="KW-0812">Transmembrane</keyword>
<reference evidence="3" key="1">
    <citation type="submission" date="2022-10" db="EMBL/GenBank/DDBJ databases">
        <title>Genome assembly of Pristionchus species.</title>
        <authorList>
            <person name="Yoshida K."/>
            <person name="Sommer R.J."/>
        </authorList>
    </citation>
    <scope>NUCLEOTIDE SEQUENCE [LARGE SCALE GENOMIC DNA]</scope>
    <source>
        <strain evidence="3">RS5460</strain>
    </source>
</reference>
<feature type="transmembrane region" description="Helical" evidence="1">
    <location>
        <begin position="247"/>
        <end position="268"/>
    </location>
</feature>
<evidence type="ECO:0000313" key="3">
    <source>
        <dbReference type="Proteomes" id="UP001328107"/>
    </source>
</evidence>
<sequence>DFSMGNLTLDVFWLHFMPIYSHAIGGLTFLITVLVLYLMITKTPNHGKPLARYLMMFQMCILVADFGWGFLISPIFFFPETALLCTGVICGTETSGHIGIVLMYQFVNQSALAIACTFHYKYTTIVRMKYGQEVSNTNKNLMRLFFWVVLELPVIGVVTAGVCQQELHEFLLAEVRTKKIAKKIEVDSNLHGTGYSIHRYVWIPIMVASLVATCLTIIICCCAFFILQTLRLLSDKTSTMSDRTRKLQRGLTITLVVQVPLIYSVHLFS</sequence>
<comment type="caution">
    <text evidence="2">The sequence shown here is derived from an EMBL/GenBank/DDBJ whole genome shotgun (WGS) entry which is preliminary data.</text>
</comment>
<feature type="non-terminal residue" evidence="2">
    <location>
        <position position="1"/>
    </location>
</feature>
<name>A0AAN4ZGN4_9BILA</name>
<protein>
    <recommendedName>
        <fullName evidence="4">G protein-coupled receptor</fullName>
    </recommendedName>
</protein>
<feature type="transmembrane region" description="Helical" evidence="1">
    <location>
        <begin position="20"/>
        <end position="41"/>
    </location>
</feature>
<proteinExistence type="predicted"/>
<dbReference type="Proteomes" id="UP001328107">
    <property type="component" value="Unassembled WGS sequence"/>
</dbReference>